<gene>
    <name evidence="3" type="ordered locus">BB1166</name>
</gene>
<dbReference type="KEGG" id="bbr:BB1166"/>
<evidence type="ECO:0000259" key="2">
    <source>
        <dbReference type="Pfam" id="PF01425"/>
    </source>
</evidence>
<name>A0A0H3LIX6_BORBR</name>
<dbReference type="Gene3D" id="3.90.1300.10">
    <property type="entry name" value="Amidase signature (AS) domain"/>
    <property type="match status" value="1"/>
</dbReference>
<feature type="domain" description="Amidase" evidence="2">
    <location>
        <begin position="30"/>
        <end position="442"/>
    </location>
</feature>
<proteinExistence type="inferred from homology"/>
<dbReference type="GO" id="GO:0003824">
    <property type="term" value="F:catalytic activity"/>
    <property type="evidence" value="ECO:0007669"/>
    <property type="project" value="InterPro"/>
</dbReference>
<reference evidence="4" key="1">
    <citation type="journal article" date="2003" name="Nat. Genet.">
        <title>Comparative analysis of the genome sequences of Bordetella pertussis, Bordetella parapertussis and Bordetella bronchiseptica.</title>
        <authorList>
            <person name="Parkhill J."/>
            <person name="Sebaihia M."/>
            <person name="Preston A."/>
            <person name="Murphy L.D."/>
            <person name="Thomson N.R."/>
            <person name="Harris D.E."/>
            <person name="Holden M.T.G."/>
            <person name="Churcher C.M."/>
            <person name="Bentley S.D."/>
            <person name="Mungall K.L."/>
            <person name="Cerdeno-Tarraga A.-M."/>
            <person name="Temple L."/>
            <person name="James K.D."/>
            <person name="Harris B."/>
            <person name="Quail M.A."/>
            <person name="Achtman M."/>
            <person name="Atkin R."/>
            <person name="Baker S."/>
            <person name="Basham D."/>
            <person name="Bason N."/>
            <person name="Cherevach I."/>
            <person name="Chillingworth T."/>
            <person name="Collins M."/>
            <person name="Cronin A."/>
            <person name="Davis P."/>
            <person name="Doggett J."/>
            <person name="Feltwell T."/>
            <person name="Goble A."/>
            <person name="Hamlin N."/>
            <person name="Hauser H."/>
            <person name="Holroyd S."/>
            <person name="Jagels K."/>
            <person name="Leather S."/>
            <person name="Moule S."/>
            <person name="Norberczak H."/>
            <person name="O'Neil S."/>
            <person name="Ormond D."/>
            <person name="Price C."/>
            <person name="Rabbinowitsch E."/>
            <person name="Rutter S."/>
            <person name="Sanders M."/>
            <person name="Saunders D."/>
            <person name="Seeger K."/>
            <person name="Sharp S."/>
            <person name="Simmonds M."/>
            <person name="Skelton J."/>
            <person name="Squares R."/>
            <person name="Squares S."/>
            <person name="Stevens K."/>
            <person name="Unwin L."/>
            <person name="Whitehead S."/>
            <person name="Barrell B.G."/>
            <person name="Maskell D.J."/>
        </authorList>
    </citation>
    <scope>NUCLEOTIDE SEQUENCE [LARGE SCALE GENOMIC DNA]</scope>
    <source>
        <strain evidence="4">ATCC BAA-588 / NCTC 13252 / RB50</strain>
    </source>
</reference>
<dbReference type="Pfam" id="PF01425">
    <property type="entry name" value="Amidase"/>
    <property type="match status" value="1"/>
</dbReference>
<dbReference type="InterPro" id="IPR036928">
    <property type="entry name" value="AS_sf"/>
</dbReference>
<dbReference type="PANTHER" id="PTHR11895:SF7">
    <property type="entry name" value="GLUTAMYL-TRNA(GLN) AMIDOTRANSFERASE SUBUNIT A, MITOCHONDRIAL"/>
    <property type="match status" value="1"/>
</dbReference>
<dbReference type="InterPro" id="IPR000120">
    <property type="entry name" value="Amidase"/>
</dbReference>
<dbReference type="eggNOG" id="COG0154">
    <property type="taxonomic scope" value="Bacteria"/>
</dbReference>
<sequence>MNYHPSTHTPLTFHDRTSAFLDGGDSPRDYLERCLDTIARREPLVQGWVVLNETGARAAADASARRYREGRPLSAIDGMPVGIKDLIETRDMPTQMGSPAYTGNFPKRDSAVVRALREAGAIVLGKTVTTALGFLDPGPTTNAFDPERTPGGSSSGSGAVVGANMVPVAVGSQLVGSMLRPASFNANWVLKPTYGGMNRGERQGFSQSHVGIHAGCAQDMWTTSIEIVRRVGGDPGHPGLYGEAAPPAGRKPARLAVLETEGWERLDAASRAAFEAALERIAGQGVRIVRRADCSLVDGLERAIAQAGALSMRLISWEHHWSLKNMAEQHPGTLGPSLVRQLELGQAMTLERYRHDMLEREAARQRLAALATRCDALVSLASSGPAPRIADLRGTPYPTGDYSFSCVSSLLGAPAISVPALGVDGMPVGLQVIGQLHGDEQVTAIGRWLHALLAAPR</sequence>
<comment type="similarity">
    <text evidence="1">Belongs to the amidase family.</text>
</comment>
<protein>
    <submittedName>
        <fullName evidence="3">Amidase</fullName>
    </submittedName>
</protein>
<organism evidence="3 4">
    <name type="scientific">Bordetella bronchiseptica (strain ATCC BAA-588 / NCTC 13252 / RB50)</name>
    <name type="common">Alcaligenes bronchisepticus</name>
    <dbReference type="NCBI Taxonomy" id="257310"/>
    <lineage>
        <taxon>Bacteria</taxon>
        <taxon>Pseudomonadati</taxon>
        <taxon>Pseudomonadota</taxon>
        <taxon>Betaproteobacteria</taxon>
        <taxon>Burkholderiales</taxon>
        <taxon>Alcaligenaceae</taxon>
        <taxon>Bordetella</taxon>
    </lineage>
</organism>
<dbReference type="EMBL" id="BX640440">
    <property type="protein sequence ID" value="CAE31664.1"/>
    <property type="molecule type" value="Genomic_DNA"/>
</dbReference>
<dbReference type="PANTHER" id="PTHR11895">
    <property type="entry name" value="TRANSAMIDASE"/>
    <property type="match status" value="1"/>
</dbReference>
<dbReference type="Proteomes" id="UP000001027">
    <property type="component" value="Chromosome"/>
</dbReference>
<dbReference type="HOGENOM" id="CLU_009600_0_0_4"/>
<dbReference type="SUPFAM" id="SSF75304">
    <property type="entry name" value="Amidase signature (AS) enzymes"/>
    <property type="match status" value="1"/>
</dbReference>
<evidence type="ECO:0000313" key="3">
    <source>
        <dbReference type="EMBL" id="CAE31664.1"/>
    </source>
</evidence>
<dbReference type="InterPro" id="IPR023631">
    <property type="entry name" value="Amidase_dom"/>
</dbReference>
<evidence type="ECO:0000313" key="4">
    <source>
        <dbReference type="Proteomes" id="UP000001027"/>
    </source>
</evidence>
<evidence type="ECO:0000256" key="1">
    <source>
        <dbReference type="ARBA" id="ARBA00009199"/>
    </source>
</evidence>
<dbReference type="RefSeq" id="WP_003809000.1">
    <property type="nucleotide sequence ID" value="NC_002927.3"/>
</dbReference>
<dbReference type="AlphaFoldDB" id="A0A0H3LIX6"/>
<accession>A0A0H3LIX6</accession>